<comment type="catalytic activity">
    <reaction evidence="1">
        <text>S-ubiquitinyl-[E2 ubiquitin-conjugating enzyme]-L-cysteine + [acceptor protein]-L-lysine = [E2 ubiquitin-conjugating enzyme]-L-cysteine + N(6)-ubiquitinyl-[acceptor protein]-L-lysine.</text>
        <dbReference type="EC" id="2.3.2.27"/>
    </reaction>
</comment>
<feature type="domain" description="UBZ4-type" evidence="22">
    <location>
        <begin position="231"/>
        <end position="258"/>
    </location>
</feature>
<reference evidence="23" key="1">
    <citation type="submission" date="2015-11" db="EMBL/GenBank/DDBJ databases">
        <title>De novo transcriptome assembly of four potential Pierce s Disease insect vectors from Arizona vineyards.</title>
        <authorList>
            <person name="Tassone E.E."/>
        </authorList>
    </citation>
    <scope>NUCLEOTIDE SEQUENCE</scope>
</reference>
<dbReference type="PROSITE" id="PS00518">
    <property type="entry name" value="ZF_RING_1"/>
    <property type="match status" value="1"/>
</dbReference>
<dbReference type="EMBL" id="GECU01024140">
    <property type="protein sequence ID" value="JAS83566.1"/>
    <property type="molecule type" value="Transcribed_RNA"/>
</dbReference>
<evidence type="ECO:0000256" key="7">
    <source>
        <dbReference type="ARBA" id="ARBA00022723"/>
    </source>
</evidence>
<organism evidence="23">
    <name type="scientific">Homalodisca liturata</name>
    <dbReference type="NCBI Taxonomy" id="320908"/>
    <lineage>
        <taxon>Eukaryota</taxon>
        <taxon>Metazoa</taxon>
        <taxon>Ecdysozoa</taxon>
        <taxon>Arthropoda</taxon>
        <taxon>Hexapoda</taxon>
        <taxon>Insecta</taxon>
        <taxon>Pterygota</taxon>
        <taxon>Neoptera</taxon>
        <taxon>Paraneoptera</taxon>
        <taxon>Hemiptera</taxon>
        <taxon>Auchenorrhyncha</taxon>
        <taxon>Membracoidea</taxon>
        <taxon>Cicadellidae</taxon>
        <taxon>Cicadellinae</taxon>
        <taxon>Proconiini</taxon>
        <taxon>Homalodisca</taxon>
    </lineage>
</organism>
<keyword evidence="10" id="KW-0833">Ubl conjugation pathway</keyword>
<keyword evidence="13 18" id="KW-0234">DNA repair</keyword>
<evidence type="ECO:0000259" key="21">
    <source>
        <dbReference type="PROSITE" id="PS50800"/>
    </source>
</evidence>
<dbReference type="PANTHER" id="PTHR14134:SF2">
    <property type="entry name" value="E3 UBIQUITIN-PROTEIN LIGASE RAD18"/>
    <property type="match status" value="1"/>
</dbReference>
<feature type="compositionally biased region" description="Acidic residues" evidence="19">
    <location>
        <begin position="573"/>
        <end position="589"/>
    </location>
</feature>
<dbReference type="InterPro" id="IPR006642">
    <property type="entry name" value="Rad18_UBZ4"/>
</dbReference>
<sequence length="626" mass="70472">MEKILNGTIDKNLIVGSEISWPKEFPELKLIDDLLRCGICYDYIKTCMVTPCAHSYCSICIRRSLLYKTACPTCFEETYETNLRNNRILDRVAELFLSIKDRLVKHLRIAAVHFNCNEKLQSPATSLSASSQKTVHQEETPKRNIQKPGKSSTKGKLTFKSPSLDSSSKKSEISKRLEDLLGTSTAQGPERKESNSLELSNEDEFQRITTVPPMFLQPKVDSQPKNVDVSTVPCPVCAVNIPERNINTHLDNCLANVDKPPVKSPVKARQKRNPLPKMVWSLMPEKDLRKKLKDYGLNSQGEKKALISRIQRYILLFNSECDKDNPRPVSEIVRQVEREEKQAPNSIQQANRLVVNKKTDPKIIEEENKKYIQDNKDSFKKLIEAMKEREGKNIKPTARASNVILSDDEDDDIYRDQSKVSNFPSARSYDAPSTSSAVWEHVDLSDSNSNGSQSPILGGRVSDKKSLCNGNTPASVQNYNSPNNTRGRTAELNKVTNGDLERNSPRPVSDSPFADENSFSSPPKRSPSCIITTHSDSEDSISLLVDKNIDEDFLESTLGPATENVLNGNSQLEDPDFVVDTEDQNENYSDEVFVPKRKSKRKLKSPVLGDSNQTPSPRRTRRRISK</sequence>
<feature type="compositionally biased region" description="Polar residues" evidence="19">
    <location>
        <begin position="125"/>
        <end position="134"/>
    </location>
</feature>
<keyword evidence="7" id="KW-0479">Metal-binding</keyword>
<dbReference type="InterPro" id="IPR017907">
    <property type="entry name" value="Znf_RING_CS"/>
</dbReference>
<comment type="pathway">
    <text evidence="3">Protein modification; protein ubiquitination.</text>
</comment>
<dbReference type="SMART" id="SM00513">
    <property type="entry name" value="SAP"/>
    <property type="match status" value="1"/>
</dbReference>
<evidence type="ECO:0000256" key="9">
    <source>
        <dbReference type="ARBA" id="ARBA00022771"/>
    </source>
</evidence>
<dbReference type="InterPro" id="IPR001841">
    <property type="entry name" value="Znf_RING"/>
</dbReference>
<dbReference type="PROSITE" id="PS50089">
    <property type="entry name" value="ZF_RING_2"/>
    <property type="match status" value="1"/>
</dbReference>
<dbReference type="InterPro" id="IPR013083">
    <property type="entry name" value="Znf_RING/FYVE/PHD"/>
</dbReference>
<evidence type="ECO:0000256" key="14">
    <source>
        <dbReference type="ARBA" id="ARBA00023242"/>
    </source>
</evidence>
<dbReference type="PANTHER" id="PTHR14134">
    <property type="entry name" value="E3 UBIQUITIN-PROTEIN LIGASE RAD18"/>
    <property type="match status" value="1"/>
</dbReference>
<feature type="domain" description="SAP" evidence="21">
    <location>
        <begin position="280"/>
        <end position="314"/>
    </location>
</feature>
<evidence type="ECO:0000256" key="16">
    <source>
        <dbReference type="ARBA" id="ARBA00082369"/>
    </source>
</evidence>
<dbReference type="InterPro" id="IPR039577">
    <property type="entry name" value="Rad18"/>
</dbReference>
<dbReference type="GO" id="GO:0003697">
    <property type="term" value="F:single-stranded DNA binding"/>
    <property type="evidence" value="ECO:0007669"/>
    <property type="project" value="InterPro"/>
</dbReference>
<keyword evidence="6" id="KW-0808">Transferase</keyword>
<evidence type="ECO:0000256" key="10">
    <source>
        <dbReference type="ARBA" id="ARBA00022786"/>
    </source>
</evidence>
<evidence type="ECO:0000256" key="5">
    <source>
        <dbReference type="ARBA" id="ARBA00012483"/>
    </source>
</evidence>
<keyword evidence="11" id="KW-0862">Zinc</keyword>
<dbReference type="Gene3D" id="3.30.160.60">
    <property type="entry name" value="Classic Zinc Finger"/>
    <property type="match status" value="1"/>
</dbReference>
<dbReference type="EC" id="2.3.2.27" evidence="5"/>
<dbReference type="Pfam" id="PF13923">
    <property type="entry name" value="zf-C3HC4_2"/>
    <property type="match status" value="1"/>
</dbReference>
<dbReference type="SMART" id="SM00734">
    <property type="entry name" value="ZnF_Rad18"/>
    <property type="match status" value="1"/>
</dbReference>
<feature type="compositionally biased region" description="Polar residues" evidence="19">
    <location>
        <begin position="445"/>
        <end position="455"/>
    </location>
</feature>
<dbReference type="AlphaFoldDB" id="A0A1B6I9E3"/>
<name>A0A1B6I9E3_9HEMI</name>
<evidence type="ECO:0000256" key="3">
    <source>
        <dbReference type="ARBA" id="ARBA00004906"/>
    </source>
</evidence>
<evidence type="ECO:0000256" key="12">
    <source>
        <dbReference type="ARBA" id="ARBA00023125"/>
    </source>
</evidence>
<evidence type="ECO:0000256" key="19">
    <source>
        <dbReference type="SAM" id="MobiDB-lite"/>
    </source>
</evidence>
<protein>
    <recommendedName>
        <fullName evidence="5">RING-type E3 ubiquitin transferase</fullName>
        <ecNumber evidence="5">2.3.2.27</ecNumber>
    </recommendedName>
    <alternativeName>
        <fullName evidence="15 16">RING-type E3 ubiquitin transferase RAD18</fullName>
    </alternativeName>
</protein>
<evidence type="ECO:0000256" key="8">
    <source>
        <dbReference type="ARBA" id="ARBA00022763"/>
    </source>
</evidence>
<evidence type="ECO:0000256" key="15">
    <source>
        <dbReference type="ARBA" id="ARBA00031783"/>
    </source>
</evidence>
<proteinExistence type="inferred from homology"/>
<evidence type="ECO:0000256" key="18">
    <source>
        <dbReference type="PROSITE-ProRule" id="PRU01256"/>
    </source>
</evidence>
<dbReference type="Pfam" id="PF02037">
    <property type="entry name" value="SAP"/>
    <property type="match status" value="1"/>
</dbReference>
<evidence type="ECO:0000313" key="23">
    <source>
        <dbReference type="EMBL" id="JAS83566.1"/>
    </source>
</evidence>
<feature type="region of interest" description="Disordered" evidence="19">
    <location>
        <begin position="468"/>
        <end position="533"/>
    </location>
</feature>
<dbReference type="PROSITE" id="PS50800">
    <property type="entry name" value="SAP"/>
    <property type="match status" value="1"/>
</dbReference>
<feature type="compositionally biased region" description="Basic and acidic residues" evidence="19">
    <location>
        <begin position="167"/>
        <end position="179"/>
    </location>
</feature>
<dbReference type="PROSITE" id="PS51908">
    <property type="entry name" value="ZF_UBZ4"/>
    <property type="match status" value="1"/>
</dbReference>
<keyword evidence="8 18" id="KW-0227">DNA damage</keyword>
<feature type="compositionally biased region" description="Basic residues" evidence="19">
    <location>
        <begin position="595"/>
        <end position="604"/>
    </location>
</feature>
<comment type="similarity">
    <text evidence="4">Belongs to the RAD18 family.</text>
</comment>
<feature type="region of interest" description="Disordered" evidence="19">
    <location>
        <begin position="125"/>
        <end position="204"/>
    </location>
</feature>
<evidence type="ECO:0000259" key="20">
    <source>
        <dbReference type="PROSITE" id="PS50089"/>
    </source>
</evidence>
<evidence type="ECO:0000256" key="11">
    <source>
        <dbReference type="ARBA" id="ARBA00022833"/>
    </source>
</evidence>
<accession>A0A1B6I9E3</accession>
<evidence type="ECO:0000259" key="22">
    <source>
        <dbReference type="PROSITE" id="PS51908"/>
    </source>
</evidence>
<evidence type="ECO:0000256" key="17">
    <source>
        <dbReference type="PROSITE-ProRule" id="PRU00175"/>
    </source>
</evidence>
<dbReference type="GO" id="GO:0006281">
    <property type="term" value="P:DNA repair"/>
    <property type="evidence" value="ECO:0007669"/>
    <property type="project" value="UniProtKB-KW"/>
</dbReference>
<evidence type="ECO:0000256" key="2">
    <source>
        <dbReference type="ARBA" id="ARBA00004123"/>
    </source>
</evidence>
<dbReference type="GO" id="GO:0008270">
    <property type="term" value="F:zinc ion binding"/>
    <property type="evidence" value="ECO:0007669"/>
    <property type="project" value="UniProtKB-KW"/>
</dbReference>
<dbReference type="Gene3D" id="3.30.40.10">
    <property type="entry name" value="Zinc/RING finger domain, C3HC4 (zinc finger)"/>
    <property type="match status" value="1"/>
</dbReference>
<comment type="subcellular location">
    <subcellularLocation>
        <location evidence="2">Nucleus</location>
    </subcellularLocation>
</comment>
<dbReference type="CDD" id="cd16529">
    <property type="entry name" value="RING-HC_RAD18"/>
    <property type="match status" value="1"/>
</dbReference>
<keyword evidence="12" id="KW-0238">DNA-binding</keyword>
<keyword evidence="9 17" id="KW-0863">Zinc-finger</keyword>
<feature type="region of interest" description="Disordered" evidence="19">
    <location>
        <begin position="444"/>
        <end position="463"/>
    </location>
</feature>
<dbReference type="SUPFAM" id="SSF57850">
    <property type="entry name" value="RING/U-box"/>
    <property type="match status" value="1"/>
</dbReference>
<feature type="compositionally biased region" description="Polar residues" evidence="19">
    <location>
        <begin position="517"/>
        <end position="533"/>
    </location>
</feature>
<feature type="domain" description="RING-type" evidence="20">
    <location>
        <begin position="37"/>
        <end position="74"/>
    </location>
</feature>
<evidence type="ECO:0000256" key="4">
    <source>
        <dbReference type="ARBA" id="ARBA00009506"/>
    </source>
</evidence>
<dbReference type="UniPathway" id="UPA00143"/>
<evidence type="ECO:0000256" key="13">
    <source>
        <dbReference type="ARBA" id="ARBA00023204"/>
    </source>
</evidence>
<dbReference type="GO" id="GO:0006301">
    <property type="term" value="P:DNA damage tolerance"/>
    <property type="evidence" value="ECO:0007669"/>
    <property type="project" value="InterPro"/>
</dbReference>
<gene>
    <name evidence="23" type="ORF">g.44840</name>
</gene>
<evidence type="ECO:0000256" key="6">
    <source>
        <dbReference type="ARBA" id="ARBA00022679"/>
    </source>
</evidence>
<keyword evidence="14" id="KW-0539">Nucleus</keyword>
<dbReference type="SMART" id="SM00184">
    <property type="entry name" value="RING"/>
    <property type="match status" value="1"/>
</dbReference>
<dbReference type="FunFam" id="3.30.40.10:FF:000172">
    <property type="entry name" value="E3 ubiquitin-protein ligase RAD18"/>
    <property type="match status" value="1"/>
</dbReference>
<dbReference type="GO" id="GO:0097505">
    <property type="term" value="C:Rad6-Rad18 complex"/>
    <property type="evidence" value="ECO:0007669"/>
    <property type="project" value="TreeGrafter"/>
</dbReference>
<dbReference type="GO" id="GO:0006513">
    <property type="term" value="P:protein monoubiquitination"/>
    <property type="evidence" value="ECO:0007669"/>
    <property type="project" value="InterPro"/>
</dbReference>
<feature type="region of interest" description="Disordered" evidence="19">
    <location>
        <begin position="560"/>
        <end position="626"/>
    </location>
</feature>
<dbReference type="InterPro" id="IPR003034">
    <property type="entry name" value="SAP_dom"/>
</dbReference>
<evidence type="ECO:0000256" key="1">
    <source>
        <dbReference type="ARBA" id="ARBA00000900"/>
    </source>
</evidence>
<dbReference type="GO" id="GO:0061630">
    <property type="term" value="F:ubiquitin protein ligase activity"/>
    <property type="evidence" value="ECO:0007669"/>
    <property type="project" value="UniProtKB-EC"/>
</dbReference>
<dbReference type="GO" id="GO:0005634">
    <property type="term" value="C:nucleus"/>
    <property type="evidence" value="ECO:0007669"/>
    <property type="project" value="UniProtKB-SubCell"/>
</dbReference>
<feature type="compositionally biased region" description="Polar residues" evidence="19">
    <location>
        <begin position="468"/>
        <end position="487"/>
    </location>
</feature>